<dbReference type="PANTHER" id="PTHR12688">
    <property type="entry name" value="DYNEIN LIGHT INTERMEDIATE CHAIN"/>
    <property type="match status" value="1"/>
</dbReference>
<dbReference type="STRING" id="65357.A0A024FZS6"/>
<dbReference type="PANTHER" id="PTHR12688:SF0">
    <property type="entry name" value="DYNEIN LIGHT INTERMEDIATE CHAIN"/>
    <property type="match status" value="1"/>
</dbReference>
<dbReference type="GO" id="GO:0000226">
    <property type="term" value="P:microtubule cytoskeleton organization"/>
    <property type="evidence" value="ECO:0007669"/>
    <property type="project" value="TreeGrafter"/>
</dbReference>
<evidence type="ECO:0000256" key="2">
    <source>
        <dbReference type="ARBA" id="ARBA00006831"/>
    </source>
</evidence>
<evidence type="ECO:0000256" key="1">
    <source>
        <dbReference type="ARBA" id="ARBA00004245"/>
    </source>
</evidence>
<dbReference type="GO" id="GO:0007018">
    <property type="term" value="P:microtubule-based movement"/>
    <property type="evidence" value="ECO:0007669"/>
    <property type="project" value="InterPro"/>
</dbReference>
<comment type="function">
    <text evidence="11">Acts as one of several non-catalytic accessory components of the cytoplasmic dynein 1 complex that are thought to be involved in linking dynein to cargos and to adapter proteins that regulate dynein function. Cytoplasmic dynein 1 acts as a motor for the intracellular retrograde motility of vesicles and organelles along microtubules. May play a role in binding dynein to membranous organelles or chromosomes.</text>
</comment>
<protein>
    <recommendedName>
        <fullName evidence="11">Dynein light intermediate chain</fullName>
    </recommendedName>
</protein>
<proteinExistence type="inferred from homology"/>
<keyword evidence="4 11" id="KW-0963">Cytoplasm</keyword>
<name>A0A024FZS6_9STRA</name>
<comment type="caution">
    <text evidence="13">The sequence shown here is derived from an EMBL/GenBank/DDBJ whole genome shotgun (WGS) entry which is preliminary data.</text>
</comment>
<keyword evidence="3 11" id="KW-0813">Transport</keyword>
<keyword evidence="9 11" id="KW-0505">Motor protein</keyword>
<feature type="region of interest" description="Disordered" evidence="12">
    <location>
        <begin position="346"/>
        <end position="367"/>
    </location>
</feature>
<evidence type="ECO:0000256" key="12">
    <source>
        <dbReference type="SAM" id="MobiDB-lite"/>
    </source>
</evidence>
<keyword evidence="14" id="KW-1185">Reference proteome</keyword>
<feature type="region of interest" description="Disordered" evidence="12">
    <location>
        <begin position="395"/>
        <end position="458"/>
    </location>
</feature>
<dbReference type="GO" id="GO:0005868">
    <property type="term" value="C:cytoplasmic dynein complex"/>
    <property type="evidence" value="ECO:0007669"/>
    <property type="project" value="UniProtKB-UniRule"/>
</dbReference>
<evidence type="ECO:0000256" key="4">
    <source>
        <dbReference type="ARBA" id="ARBA00022490"/>
    </source>
</evidence>
<dbReference type="InParanoid" id="A0A024FZS6"/>
<evidence type="ECO:0000256" key="3">
    <source>
        <dbReference type="ARBA" id="ARBA00022448"/>
    </source>
</evidence>
<dbReference type="Proteomes" id="UP000053237">
    <property type="component" value="Unassembled WGS sequence"/>
</dbReference>
<dbReference type="AlphaFoldDB" id="A0A024FZS6"/>
<accession>A0A024FZS6</accession>
<evidence type="ECO:0000256" key="8">
    <source>
        <dbReference type="ARBA" id="ARBA00023017"/>
    </source>
</evidence>
<keyword evidence="5 11" id="KW-0493">Microtubule</keyword>
<comment type="subcellular location">
    <subcellularLocation>
        <location evidence="1 11">Cytoplasm</location>
        <location evidence="1 11">Cytoskeleton</location>
    </subcellularLocation>
</comment>
<evidence type="ECO:0000256" key="6">
    <source>
        <dbReference type="ARBA" id="ARBA00022741"/>
    </source>
</evidence>
<evidence type="ECO:0000256" key="11">
    <source>
        <dbReference type="RuleBase" id="RU366047"/>
    </source>
</evidence>
<dbReference type="GO" id="GO:0005813">
    <property type="term" value="C:centrosome"/>
    <property type="evidence" value="ECO:0007669"/>
    <property type="project" value="TreeGrafter"/>
</dbReference>
<dbReference type="GO" id="GO:0005874">
    <property type="term" value="C:microtubule"/>
    <property type="evidence" value="ECO:0007669"/>
    <property type="project" value="UniProtKB-KW"/>
</dbReference>
<dbReference type="GO" id="GO:0045504">
    <property type="term" value="F:dynein heavy chain binding"/>
    <property type="evidence" value="ECO:0007669"/>
    <property type="project" value="TreeGrafter"/>
</dbReference>
<feature type="compositionally biased region" description="Polar residues" evidence="12">
    <location>
        <begin position="447"/>
        <end position="458"/>
    </location>
</feature>
<dbReference type="InterPro" id="IPR027417">
    <property type="entry name" value="P-loop_NTPase"/>
</dbReference>
<evidence type="ECO:0000256" key="10">
    <source>
        <dbReference type="ARBA" id="ARBA00023212"/>
    </source>
</evidence>
<evidence type="ECO:0000256" key="5">
    <source>
        <dbReference type="ARBA" id="ARBA00022701"/>
    </source>
</evidence>
<dbReference type="GO" id="GO:0005524">
    <property type="term" value="F:ATP binding"/>
    <property type="evidence" value="ECO:0007669"/>
    <property type="project" value="UniProtKB-KW"/>
</dbReference>
<evidence type="ECO:0000313" key="13">
    <source>
        <dbReference type="EMBL" id="CCI40011.1"/>
    </source>
</evidence>
<dbReference type="Gene3D" id="3.40.50.300">
    <property type="entry name" value="P-loop containing nucleotide triphosphate hydrolases"/>
    <property type="match status" value="1"/>
</dbReference>
<dbReference type="SUPFAM" id="SSF52540">
    <property type="entry name" value="P-loop containing nucleoside triphosphate hydrolases"/>
    <property type="match status" value="1"/>
</dbReference>
<keyword evidence="8 11" id="KW-0243">Dynein</keyword>
<feature type="compositionally biased region" description="Basic and acidic residues" evidence="12">
    <location>
        <begin position="413"/>
        <end position="427"/>
    </location>
</feature>
<dbReference type="InterPro" id="IPR022780">
    <property type="entry name" value="Dynein_light_int_chain"/>
</dbReference>
<evidence type="ECO:0000313" key="14">
    <source>
        <dbReference type="Proteomes" id="UP000053237"/>
    </source>
</evidence>
<comment type="subunit">
    <text evidence="11">Homodimer. The cytoplasmic dynein 1 complex consists of two catalytic heavy chains (HCs) and a number of non-catalytic subunits presented by intermediate chains (ICs).</text>
</comment>
<dbReference type="EMBL" id="CAIX01000005">
    <property type="protein sequence ID" value="CCI40011.1"/>
    <property type="molecule type" value="Genomic_DNA"/>
</dbReference>
<evidence type="ECO:0000256" key="9">
    <source>
        <dbReference type="ARBA" id="ARBA00023175"/>
    </source>
</evidence>
<organism evidence="13 14">
    <name type="scientific">Albugo candida</name>
    <dbReference type="NCBI Taxonomy" id="65357"/>
    <lineage>
        <taxon>Eukaryota</taxon>
        <taxon>Sar</taxon>
        <taxon>Stramenopiles</taxon>
        <taxon>Oomycota</taxon>
        <taxon>Peronosporomycetes</taxon>
        <taxon>Albuginales</taxon>
        <taxon>Albuginaceae</taxon>
        <taxon>Albugo</taxon>
    </lineage>
</organism>
<keyword evidence="10 11" id="KW-0206">Cytoskeleton</keyword>
<dbReference type="Pfam" id="PF05783">
    <property type="entry name" value="DLIC"/>
    <property type="match status" value="1"/>
</dbReference>
<keyword evidence="6 11" id="KW-0547">Nucleotide-binding</keyword>
<comment type="similarity">
    <text evidence="2 11">Belongs to the dynein light intermediate chain family.</text>
</comment>
<sequence>MNNADGNQWQQMLRDSSVRSKMPFVNFIIVGDPGTGKESLLARMSAASRATSSNSENWNANKQNGVSTSYRDAQMSNSLQKSDALLKFTAIPISDKHAAVEADDCVAMINAWSLNDLNLHELLQIAIQPSTIEFSVVAVAVDLSSPWLMQKSIEKWTSALEGSILQQMSQIDPQKRNTLYQSVKNHLLDYEEPCLEGQAFRAHGIAEKSSRKEFMEEGIMDKNLGIPFIIIVTKSDLRPESSLQVDYLEYSIRMFAIRCMSYFTIIDGAAVFYTSAKTESNIALLQKYIMHRAFPAQFPFIEAPQLIERGAIFSPSGYDSVSLINQSLVGSHPRWQPDTPFEKIIPDPSSSTIGLEKEDYSTSTSNISDVQVEQHEAWLERLERAAGAGLEDLQKQSVEASKKAEAASLARRTAAERRKREDKDVSSKHLANFFNNLLSRPEKSKSARSFGSDTKNAG</sequence>
<gene>
    <name evidence="13" type="ORF">BN9_007950</name>
</gene>
<dbReference type="InterPro" id="IPR008467">
    <property type="entry name" value="Dynein1_light_intermed_chain"/>
</dbReference>
<keyword evidence="7 11" id="KW-0067">ATP-binding</keyword>
<dbReference type="OrthoDB" id="27603at2759"/>
<evidence type="ECO:0000256" key="7">
    <source>
        <dbReference type="ARBA" id="ARBA00022840"/>
    </source>
</evidence>
<reference evidence="13 14" key="1">
    <citation type="submission" date="2012-05" db="EMBL/GenBank/DDBJ databases">
        <title>Recombination and specialization in a pathogen metapopulation.</title>
        <authorList>
            <person name="Gardiner A."/>
            <person name="Kemen E."/>
            <person name="Schultz-Larsen T."/>
            <person name="MacLean D."/>
            <person name="Van Oosterhout C."/>
            <person name="Jones J.D.G."/>
        </authorList>
    </citation>
    <scope>NUCLEOTIDE SEQUENCE [LARGE SCALE GENOMIC DNA]</scope>
    <source>
        <strain evidence="13 14">Ac Nc2</strain>
    </source>
</reference>